<keyword evidence="2" id="KW-0862">Zinc</keyword>
<dbReference type="Gene3D" id="3.30.1140.40">
    <property type="entry name" value="Tctex-1"/>
    <property type="match status" value="1"/>
</dbReference>
<dbReference type="Proteomes" id="UP000886611">
    <property type="component" value="Unassembled WGS sequence"/>
</dbReference>
<reference evidence="4 5" key="1">
    <citation type="journal article" date="2021" name="Cell">
        <title>Tracing the genetic footprints of vertebrate landing in non-teleost ray-finned fishes.</title>
        <authorList>
            <person name="Bi X."/>
            <person name="Wang K."/>
            <person name="Yang L."/>
            <person name="Pan H."/>
            <person name="Jiang H."/>
            <person name="Wei Q."/>
            <person name="Fang M."/>
            <person name="Yu H."/>
            <person name="Zhu C."/>
            <person name="Cai Y."/>
            <person name="He Y."/>
            <person name="Gan X."/>
            <person name="Zeng H."/>
            <person name="Yu D."/>
            <person name="Zhu Y."/>
            <person name="Jiang H."/>
            <person name="Qiu Q."/>
            <person name="Yang H."/>
            <person name="Zhang Y.E."/>
            <person name="Wang W."/>
            <person name="Zhu M."/>
            <person name="He S."/>
            <person name="Zhang G."/>
        </authorList>
    </citation>
    <scope>NUCLEOTIDE SEQUENCE [LARGE SCALE GENOMIC DNA]</scope>
    <source>
        <strain evidence="4">Bchr_013</strain>
    </source>
</reference>
<dbReference type="PANTHER" id="PTHR21255:SF7">
    <property type="entry name" value="DYNEIN LIGHT CHAIN TCTEX-TYPE PROTEIN 2B"/>
    <property type="match status" value="1"/>
</dbReference>
<evidence type="ECO:0000256" key="2">
    <source>
        <dbReference type="PROSITE-ProRule" id="PRU00047"/>
    </source>
</evidence>
<dbReference type="InterPro" id="IPR038586">
    <property type="entry name" value="Tctex-1-like_sf"/>
</dbReference>
<dbReference type="EMBL" id="JAATIS010004040">
    <property type="protein sequence ID" value="KAG2462989.1"/>
    <property type="molecule type" value="Genomic_DNA"/>
</dbReference>
<evidence type="ECO:0000313" key="4">
    <source>
        <dbReference type="EMBL" id="KAG2462989.1"/>
    </source>
</evidence>
<evidence type="ECO:0000256" key="1">
    <source>
        <dbReference type="ARBA" id="ARBA00005361"/>
    </source>
</evidence>
<dbReference type="InterPro" id="IPR036875">
    <property type="entry name" value="Znf_CCHC_sf"/>
</dbReference>
<proteinExistence type="inferred from homology"/>
<dbReference type="CDD" id="cd21459">
    <property type="entry name" value="DLC-like_TCTEX1D2"/>
    <property type="match status" value="1"/>
</dbReference>
<organism evidence="4 5">
    <name type="scientific">Polypterus senegalus</name>
    <name type="common">Senegal bichir</name>
    <dbReference type="NCBI Taxonomy" id="55291"/>
    <lineage>
        <taxon>Eukaryota</taxon>
        <taxon>Metazoa</taxon>
        <taxon>Chordata</taxon>
        <taxon>Craniata</taxon>
        <taxon>Vertebrata</taxon>
        <taxon>Euteleostomi</taxon>
        <taxon>Actinopterygii</taxon>
        <taxon>Polypteriformes</taxon>
        <taxon>Polypteridae</taxon>
        <taxon>Polypterus</taxon>
    </lineage>
</organism>
<dbReference type="GO" id="GO:0005737">
    <property type="term" value="C:cytoplasm"/>
    <property type="evidence" value="ECO:0007669"/>
    <property type="project" value="TreeGrafter"/>
</dbReference>
<feature type="non-terminal residue" evidence="4">
    <location>
        <position position="1"/>
    </location>
</feature>
<feature type="domain" description="CCHC-type" evidence="3">
    <location>
        <begin position="72"/>
        <end position="86"/>
    </location>
</feature>
<gene>
    <name evidence="4" type="primary">Tctex1d2</name>
    <name evidence="4" type="ORF">GTO96_0001139</name>
</gene>
<keyword evidence="2" id="KW-0479">Metal-binding</keyword>
<dbReference type="GO" id="GO:0008270">
    <property type="term" value="F:zinc ion binding"/>
    <property type="evidence" value="ECO:0007669"/>
    <property type="project" value="UniProtKB-KW"/>
</dbReference>
<keyword evidence="5" id="KW-1185">Reference proteome</keyword>
<dbReference type="AlphaFoldDB" id="A0A8X8BQ80"/>
<dbReference type="PANTHER" id="PTHR21255">
    <property type="entry name" value="T-COMPLEX-ASSOCIATED-TESTIS-EXPRESSED 1/ DYNEIN LIGHT CHAIN"/>
    <property type="match status" value="1"/>
</dbReference>
<dbReference type="Pfam" id="PF03645">
    <property type="entry name" value="Tctex-1"/>
    <property type="match status" value="1"/>
</dbReference>
<sequence length="320" mass="36053">MLDYLAQQVRRHPFRVNGLLEVLERQLVVTQLGESEKPARGVQQGCVATPEPTRCAPEAPAKLRNRVPTRPRCFKCGEVGHIVNSCLHNLEPMDCSWAKGERFVTAEIVFGVTTKEDKLPWTVLSPDNGSSFSLAMASQQRLHDVLKCLVVSNWDEKRRRLRRRLCLQGGSEWEMESGGEAAESSYIIRPNFQHKFKGALVKECIRSVLKTELASKQYDPEEVGTLSRSLSQTILDQLKKLGFHRYKLVVQVVLGEQRGEGVKCFTNGGFKFKQVIEEEEKGGVKWGHRRRLCSCQNTTLHCGEGNGTTGTVQRVDFQAL</sequence>
<comment type="similarity">
    <text evidence="1">Belongs to the dynein light chain Tctex-type family.</text>
</comment>
<name>A0A8X8BQ80_POLSE</name>
<dbReference type="PROSITE" id="PS50158">
    <property type="entry name" value="ZF_CCHC"/>
    <property type="match status" value="1"/>
</dbReference>
<dbReference type="GO" id="GO:0007018">
    <property type="term" value="P:microtubule-based movement"/>
    <property type="evidence" value="ECO:0007669"/>
    <property type="project" value="TreeGrafter"/>
</dbReference>
<feature type="non-terminal residue" evidence="4">
    <location>
        <position position="320"/>
    </location>
</feature>
<dbReference type="GO" id="GO:0045505">
    <property type="term" value="F:dynein intermediate chain binding"/>
    <property type="evidence" value="ECO:0007669"/>
    <property type="project" value="TreeGrafter"/>
</dbReference>
<comment type="caution">
    <text evidence="4">The sequence shown here is derived from an EMBL/GenBank/DDBJ whole genome shotgun (WGS) entry which is preliminary data.</text>
</comment>
<evidence type="ECO:0000259" key="3">
    <source>
        <dbReference type="PROSITE" id="PS50158"/>
    </source>
</evidence>
<protein>
    <submittedName>
        <fullName evidence="4">TC1D2 protein</fullName>
    </submittedName>
</protein>
<dbReference type="GO" id="GO:0005868">
    <property type="term" value="C:cytoplasmic dynein complex"/>
    <property type="evidence" value="ECO:0007669"/>
    <property type="project" value="TreeGrafter"/>
</dbReference>
<dbReference type="InterPro" id="IPR001878">
    <property type="entry name" value="Znf_CCHC"/>
</dbReference>
<dbReference type="Pfam" id="PF00098">
    <property type="entry name" value="zf-CCHC"/>
    <property type="match status" value="1"/>
</dbReference>
<evidence type="ECO:0000313" key="5">
    <source>
        <dbReference type="Proteomes" id="UP000886611"/>
    </source>
</evidence>
<dbReference type="InterPro" id="IPR005334">
    <property type="entry name" value="Tctex-1-like"/>
</dbReference>
<dbReference type="GO" id="GO:0003676">
    <property type="term" value="F:nucleic acid binding"/>
    <property type="evidence" value="ECO:0007669"/>
    <property type="project" value="InterPro"/>
</dbReference>
<keyword evidence="2" id="KW-0863">Zinc-finger</keyword>
<dbReference type="SUPFAM" id="SSF57756">
    <property type="entry name" value="Retrovirus zinc finger-like domains"/>
    <property type="match status" value="1"/>
</dbReference>
<accession>A0A8X8BQ80</accession>